<evidence type="ECO:0000313" key="4">
    <source>
        <dbReference type="Proteomes" id="UP000241507"/>
    </source>
</evidence>
<feature type="domain" description="Secretion system C-terminal sorting" evidence="2">
    <location>
        <begin position="524"/>
        <end position="579"/>
    </location>
</feature>
<keyword evidence="1" id="KW-0732">Signal</keyword>
<dbReference type="Proteomes" id="UP000241507">
    <property type="component" value="Chromosome"/>
</dbReference>
<dbReference type="OrthoDB" id="2582440at2"/>
<evidence type="ECO:0000256" key="1">
    <source>
        <dbReference type="ARBA" id="ARBA00022729"/>
    </source>
</evidence>
<name>A0A2R3Z8Y7_9FLAO</name>
<dbReference type="InterPro" id="IPR026444">
    <property type="entry name" value="Secre_tail"/>
</dbReference>
<dbReference type="AlphaFoldDB" id="A0A2R3Z8Y7"/>
<dbReference type="RefSeq" id="WP_107013509.1">
    <property type="nucleotide sequence ID" value="NZ_CP028136.1"/>
</dbReference>
<organism evidence="3 4">
    <name type="scientific">Christiangramia fulva</name>
    <dbReference type="NCBI Taxonomy" id="2126553"/>
    <lineage>
        <taxon>Bacteria</taxon>
        <taxon>Pseudomonadati</taxon>
        <taxon>Bacteroidota</taxon>
        <taxon>Flavobacteriia</taxon>
        <taxon>Flavobacteriales</taxon>
        <taxon>Flavobacteriaceae</taxon>
        <taxon>Christiangramia</taxon>
    </lineage>
</organism>
<dbReference type="NCBIfam" id="TIGR04183">
    <property type="entry name" value="Por_Secre_tail"/>
    <property type="match status" value="1"/>
</dbReference>
<gene>
    <name evidence="3" type="ORF">C7S20_16510</name>
</gene>
<evidence type="ECO:0000259" key="2">
    <source>
        <dbReference type="Pfam" id="PF18962"/>
    </source>
</evidence>
<sequence length="582" mass="65801">MKLPLLFVVIFISSGLYAQLYVAPSKNSDSYLYVRDRVIFVKNELNLQENREDETSASIYLRKDAQLVQGSENNLPNPGEGKISVYQKGTSNAYDYNYWSLPVRRNGSNSQLNDFIYEPMGKTKSRKSRLTNSLNGSSSPLTISRKWIYSFSGIDYSNWQYAGENFDLLPGQGFTMKGVEGVNNSVIEGQIINSGSAQVYDFRGIPNNGQIDLPISKDQILLVGNPYPSTLNLDLFLTENTATTGIAYFWDSGKDVNSHMLSDYEGGYGTYSPGASLYVPAIFQKYLEGKDTGNTGEVYGRKFSPIGQGFMVIGKENGKLFFGNNQRAYQKEDKDLSQFKSPIRIIPSLKINVEMDSSYTRQLALAFRNDSTLKEDHAMDARNLDAAISDISWDIDGENFVINVLPAKEKDLIPLFISLNKATSLNISVSELSNFNPDRILIFDTKEDLYYGIKTGYFQMSLPAGDYRNRFYLTFVENLPAEEILKEGKKISVSKPKNVLLNSIDIFQNNAEERLELKILYSTDFSNIQLYDLNGKLIFRQNFKEKQKEYYLPTGKLSSSVYIVKVKTTDNKELTKKITVKN</sequence>
<dbReference type="EMBL" id="CP028136">
    <property type="protein sequence ID" value="AVR46738.1"/>
    <property type="molecule type" value="Genomic_DNA"/>
</dbReference>
<protein>
    <recommendedName>
        <fullName evidence="2">Secretion system C-terminal sorting domain-containing protein</fullName>
    </recommendedName>
</protein>
<dbReference type="Pfam" id="PF18962">
    <property type="entry name" value="Por_Secre_tail"/>
    <property type="match status" value="1"/>
</dbReference>
<evidence type="ECO:0000313" key="3">
    <source>
        <dbReference type="EMBL" id="AVR46738.1"/>
    </source>
</evidence>
<dbReference type="KEGG" id="grs:C7S20_16510"/>
<reference evidence="4" key="1">
    <citation type="submission" date="2018-03" db="EMBL/GenBank/DDBJ databases">
        <title>Gramella fulva sp. nov., isolated from a dry surface of tidal flat.</title>
        <authorList>
            <person name="Hwang S.H."/>
            <person name="Hwang W.M."/>
            <person name="Kang K."/>
            <person name="Ahn T.-Y."/>
        </authorList>
    </citation>
    <scope>NUCLEOTIDE SEQUENCE [LARGE SCALE GENOMIC DNA]</scope>
    <source>
        <strain evidence="4">SH35</strain>
    </source>
</reference>
<accession>A0A2R3Z8Y7</accession>
<proteinExistence type="predicted"/>
<keyword evidence="4" id="KW-1185">Reference proteome</keyword>